<keyword evidence="2" id="KW-0732">Signal</keyword>
<dbReference type="InterPro" id="IPR009091">
    <property type="entry name" value="RCC1/BLIP-II"/>
</dbReference>
<dbReference type="PROSITE" id="PS50012">
    <property type="entry name" value="RCC1_3"/>
    <property type="match status" value="2"/>
</dbReference>
<gene>
    <name evidence="4" type="ORF">ACFSGI_01575</name>
</gene>
<evidence type="ECO:0000259" key="3">
    <source>
        <dbReference type="Pfam" id="PF07833"/>
    </source>
</evidence>
<keyword evidence="1" id="KW-0677">Repeat</keyword>
<protein>
    <submittedName>
        <fullName evidence="4">Stalk domain-containing protein</fullName>
    </submittedName>
</protein>
<feature type="signal peptide" evidence="2">
    <location>
        <begin position="1"/>
        <end position="27"/>
    </location>
</feature>
<evidence type="ECO:0000313" key="5">
    <source>
        <dbReference type="Proteomes" id="UP001597403"/>
    </source>
</evidence>
<comment type="caution">
    <text evidence="4">The sequence shown here is derived from an EMBL/GenBank/DDBJ whole genome shotgun (WGS) entry which is preliminary data.</text>
</comment>
<dbReference type="Pfam" id="PF07833">
    <property type="entry name" value="Cu_amine_oxidN1"/>
    <property type="match status" value="1"/>
</dbReference>
<dbReference type="Pfam" id="PF13540">
    <property type="entry name" value="RCC1_2"/>
    <property type="match status" value="3"/>
</dbReference>
<reference evidence="5" key="1">
    <citation type="journal article" date="2019" name="Int. J. Syst. Evol. Microbiol.">
        <title>The Global Catalogue of Microorganisms (GCM) 10K type strain sequencing project: providing services to taxonomists for standard genome sequencing and annotation.</title>
        <authorList>
            <consortium name="The Broad Institute Genomics Platform"/>
            <consortium name="The Broad Institute Genome Sequencing Center for Infectious Disease"/>
            <person name="Wu L."/>
            <person name="Ma J."/>
        </authorList>
    </citation>
    <scope>NUCLEOTIDE SEQUENCE [LARGE SCALE GENOMIC DNA]</scope>
    <source>
        <strain evidence="5">CGMCC 1.15067</strain>
    </source>
</reference>
<organism evidence="4 5">
    <name type="scientific">Paenibacillus nicotianae</name>
    <dbReference type="NCBI Taxonomy" id="1526551"/>
    <lineage>
        <taxon>Bacteria</taxon>
        <taxon>Bacillati</taxon>
        <taxon>Bacillota</taxon>
        <taxon>Bacilli</taxon>
        <taxon>Bacillales</taxon>
        <taxon>Paenibacillaceae</taxon>
        <taxon>Paenibacillus</taxon>
    </lineage>
</organism>
<dbReference type="Gene3D" id="3.30.457.10">
    <property type="entry name" value="Copper amine oxidase-like, N-terminal domain"/>
    <property type="match status" value="1"/>
</dbReference>
<accession>A0ABW4UQH0</accession>
<name>A0ABW4UQH0_9BACL</name>
<evidence type="ECO:0000313" key="4">
    <source>
        <dbReference type="EMBL" id="MFD1988661.1"/>
    </source>
</evidence>
<dbReference type="SUPFAM" id="SSF55383">
    <property type="entry name" value="Copper amine oxidase, domain N"/>
    <property type="match status" value="1"/>
</dbReference>
<proteinExistence type="predicted"/>
<dbReference type="PANTHER" id="PTHR22870">
    <property type="entry name" value="REGULATOR OF CHROMOSOME CONDENSATION"/>
    <property type="match status" value="1"/>
</dbReference>
<dbReference type="InterPro" id="IPR012854">
    <property type="entry name" value="Cu_amine_oxidase-like_N"/>
</dbReference>
<evidence type="ECO:0000256" key="1">
    <source>
        <dbReference type="ARBA" id="ARBA00022737"/>
    </source>
</evidence>
<keyword evidence="5" id="KW-1185">Reference proteome</keyword>
<feature type="domain" description="Copper amine oxidase-like N-terminal" evidence="3">
    <location>
        <begin position="361"/>
        <end position="468"/>
    </location>
</feature>
<feature type="chain" id="PRO_5045890554" evidence="2">
    <location>
        <begin position="28"/>
        <end position="471"/>
    </location>
</feature>
<dbReference type="InterPro" id="IPR036582">
    <property type="entry name" value="Mao_N_sf"/>
</dbReference>
<dbReference type="SUPFAM" id="SSF50985">
    <property type="entry name" value="RCC1/BLIP-II"/>
    <property type="match status" value="2"/>
</dbReference>
<dbReference type="RefSeq" id="WP_204826632.1">
    <property type="nucleotide sequence ID" value="NZ_JBHUGF010000001.1"/>
</dbReference>
<dbReference type="InterPro" id="IPR051210">
    <property type="entry name" value="Ub_ligase/GEF_domain"/>
</dbReference>
<dbReference type="Proteomes" id="UP001597403">
    <property type="component" value="Unassembled WGS sequence"/>
</dbReference>
<evidence type="ECO:0000256" key="2">
    <source>
        <dbReference type="SAM" id="SignalP"/>
    </source>
</evidence>
<dbReference type="Gene3D" id="2.130.10.30">
    <property type="entry name" value="Regulator of chromosome condensation 1/beta-lactamase-inhibitor protein II"/>
    <property type="match status" value="3"/>
</dbReference>
<sequence>MKVSKYVIPLVVCLCLGLCIPFHITSAKDNTTHALESISYIQTSLGTSYAIDKDGTIWTWGSGINAGTGDNFTHISPLPFTTPNAPFKTISPGAGIYTSAVTQQGLVYSWGVDDPSRQKTSSPVQVQGLKDIVASATGSEHFLALDKNGQVWGWGSNKAGQLDNTKVKTTSTYTTPTPLPGLNGVKAISTYDNYSVALKKDGTLWGWGSINESTTSPTLLTGGQNIVSVTMSYREVIAVNKEGQVLDWDLSSGMHAPKTYTLKLPITSTDNGAAGGIYAIATNGSVWKIDPRNQPTITQVNGLKQTIQIASGNSFTLALDQNGMVHSWGSNAVGQLGIGNPFNPSGTSTPVIVQKPITVQLNKTELRIPNLPFLKQNAVYVPVRGLFEKMNATVTWNKQNRNDVFITSGTTSIHLTKGKNTAIVNGKSVPLSSPPQYVNESIFIPLRFISETIGAHVNWDSTNYTVSIDTN</sequence>
<dbReference type="EMBL" id="JBHUGF010000001">
    <property type="protein sequence ID" value="MFD1988661.1"/>
    <property type="molecule type" value="Genomic_DNA"/>
</dbReference>
<dbReference type="InterPro" id="IPR000408">
    <property type="entry name" value="Reg_chr_condens"/>
</dbReference>
<dbReference type="PANTHER" id="PTHR22870:SF408">
    <property type="entry name" value="OS09G0560450 PROTEIN"/>
    <property type="match status" value="1"/>
</dbReference>